<dbReference type="NCBIfam" id="TIGR01420">
    <property type="entry name" value="pilT_fam"/>
    <property type="match status" value="1"/>
</dbReference>
<dbReference type="Gene3D" id="3.30.450.90">
    <property type="match status" value="1"/>
</dbReference>
<reference evidence="3" key="1">
    <citation type="submission" date="2018-05" db="EMBL/GenBank/DDBJ databases">
        <authorList>
            <person name="Lanie J.A."/>
            <person name="Ng W.-L."/>
            <person name="Kazmierczak K.M."/>
            <person name="Andrzejewski T.M."/>
            <person name="Davidsen T.M."/>
            <person name="Wayne K.J."/>
            <person name="Tettelin H."/>
            <person name="Glass J.I."/>
            <person name="Rusch D."/>
            <person name="Podicherti R."/>
            <person name="Tsui H.-C.T."/>
            <person name="Winkler M.E."/>
        </authorList>
    </citation>
    <scope>NUCLEOTIDE SEQUENCE</scope>
</reference>
<evidence type="ECO:0000256" key="1">
    <source>
        <dbReference type="ARBA" id="ARBA00006611"/>
    </source>
</evidence>
<dbReference type="InterPro" id="IPR050921">
    <property type="entry name" value="T4SS_GSP_E_ATPase"/>
</dbReference>
<dbReference type="GO" id="GO:0005524">
    <property type="term" value="F:ATP binding"/>
    <property type="evidence" value="ECO:0007669"/>
    <property type="project" value="InterPro"/>
</dbReference>
<dbReference type="InterPro" id="IPR006321">
    <property type="entry name" value="PilT/PilU"/>
</dbReference>
<proteinExistence type="inferred from homology"/>
<organism evidence="3">
    <name type="scientific">marine metagenome</name>
    <dbReference type="NCBI Taxonomy" id="408172"/>
    <lineage>
        <taxon>unclassified sequences</taxon>
        <taxon>metagenomes</taxon>
        <taxon>ecological metagenomes</taxon>
    </lineage>
</organism>
<sequence>MNHLTPHLELMVEKEASDLFLTANSPVKIKIEGKIISVGKTVLTHEATNKIAHTVMNEEQEAIFEETLECDFAIALKDSDRFRVNVFHQRGHVSMVLRRIQSKIPTIEELGFPEILSEMSLLKRGLILMVGATGSGKSTTLAAIVNHRNQNLADHILTIEDPIEFSHQNLKSIVNQREVGVDTRSYANALKASLREAPDVILVGEIRVRETMEAALELSNTGHLALSTLHANNAGQAIERVINMFPQSMHKQLLMDLSLNVQGIISQRLVKAKDGKRCAALEILVMTPHIQDLILKGDIEEIKIAMEESGKKGMQTFDTALHNLYKEGRIELEEALNNASSRTNLEAKINFG</sequence>
<dbReference type="InterPro" id="IPR001482">
    <property type="entry name" value="T2SS/T4SS_dom"/>
</dbReference>
<dbReference type="PANTHER" id="PTHR30486">
    <property type="entry name" value="TWITCHING MOTILITY PROTEIN PILT"/>
    <property type="match status" value="1"/>
</dbReference>
<dbReference type="GO" id="GO:0016887">
    <property type="term" value="F:ATP hydrolysis activity"/>
    <property type="evidence" value="ECO:0007669"/>
    <property type="project" value="InterPro"/>
</dbReference>
<dbReference type="EMBL" id="UINC01025215">
    <property type="protein sequence ID" value="SVB00379.1"/>
    <property type="molecule type" value="Genomic_DNA"/>
</dbReference>
<dbReference type="Pfam" id="PF00437">
    <property type="entry name" value="T2SSE"/>
    <property type="match status" value="1"/>
</dbReference>
<protein>
    <recommendedName>
        <fullName evidence="2">Bacterial type II secretion system protein E domain-containing protein</fullName>
    </recommendedName>
</protein>
<dbReference type="CDD" id="cd01131">
    <property type="entry name" value="PilT"/>
    <property type="match status" value="1"/>
</dbReference>
<gene>
    <name evidence="3" type="ORF">METZ01_LOCUS153233</name>
</gene>
<dbReference type="SUPFAM" id="SSF52540">
    <property type="entry name" value="P-loop containing nucleoside triphosphate hydrolases"/>
    <property type="match status" value="1"/>
</dbReference>
<dbReference type="InterPro" id="IPR027417">
    <property type="entry name" value="P-loop_NTPase"/>
</dbReference>
<dbReference type="PANTHER" id="PTHR30486:SF12">
    <property type="entry name" value="TYPE IV PILUS ATPASE PILU"/>
    <property type="match status" value="1"/>
</dbReference>
<dbReference type="Gene3D" id="3.40.50.300">
    <property type="entry name" value="P-loop containing nucleotide triphosphate hydrolases"/>
    <property type="match status" value="1"/>
</dbReference>
<accession>A0A382AG89</accession>
<name>A0A382AG89_9ZZZZ</name>
<evidence type="ECO:0000259" key="2">
    <source>
        <dbReference type="Pfam" id="PF00437"/>
    </source>
</evidence>
<feature type="domain" description="Bacterial type II secretion system protein E" evidence="2">
    <location>
        <begin position="5"/>
        <end position="303"/>
    </location>
</feature>
<evidence type="ECO:0000313" key="3">
    <source>
        <dbReference type="EMBL" id="SVB00379.1"/>
    </source>
</evidence>
<comment type="similarity">
    <text evidence="1">Belongs to the GSP E family.</text>
</comment>
<dbReference type="AlphaFoldDB" id="A0A382AG89"/>